<sequence>MNFTEVCSV</sequence>
<reference evidence="1" key="1">
    <citation type="submission" date="2014-11" db="EMBL/GenBank/DDBJ databases">
        <authorList>
            <person name="Amaro Gonzalez C."/>
        </authorList>
    </citation>
    <scope>NUCLEOTIDE SEQUENCE</scope>
</reference>
<dbReference type="EMBL" id="GBXM01035512">
    <property type="protein sequence ID" value="JAH73065.1"/>
    <property type="molecule type" value="Transcribed_RNA"/>
</dbReference>
<accession>A0A0E9V6I1</accession>
<organism evidence="1">
    <name type="scientific">Anguilla anguilla</name>
    <name type="common">European freshwater eel</name>
    <name type="synonym">Muraena anguilla</name>
    <dbReference type="NCBI Taxonomy" id="7936"/>
    <lineage>
        <taxon>Eukaryota</taxon>
        <taxon>Metazoa</taxon>
        <taxon>Chordata</taxon>
        <taxon>Craniata</taxon>
        <taxon>Vertebrata</taxon>
        <taxon>Euteleostomi</taxon>
        <taxon>Actinopterygii</taxon>
        <taxon>Neopterygii</taxon>
        <taxon>Teleostei</taxon>
        <taxon>Anguilliformes</taxon>
        <taxon>Anguillidae</taxon>
        <taxon>Anguilla</taxon>
    </lineage>
</organism>
<protein>
    <submittedName>
        <fullName evidence="1">Uncharacterized protein</fullName>
    </submittedName>
</protein>
<reference evidence="1" key="2">
    <citation type="journal article" date="2015" name="Fish Shellfish Immunol.">
        <title>Early steps in the European eel (Anguilla anguilla)-Vibrio vulnificus interaction in the gills: Role of the RtxA13 toxin.</title>
        <authorList>
            <person name="Callol A."/>
            <person name="Pajuelo D."/>
            <person name="Ebbesson L."/>
            <person name="Teles M."/>
            <person name="MacKenzie S."/>
            <person name="Amaro C."/>
        </authorList>
    </citation>
    <scope>NUCLEOTIDE SEQUENCE</scope>
</reference>
<name>A0A0E9V6I1_ANGAN</name>
<evidence type="ECO:0000313" key="1">
    <source>
        <dbReference type="EMBL" id="JAH73065.1"/>
    </source>
</evidence>
<proteinExistence type="predicted"/>